<evidence type="ECO:0000313" key="2">
    <source>
        <dbReference type="EMBL" id="KRX06995.1"/>
    </source>
</evidence>
<proteinExistence type="predicted"/>
<evidence type="ECO:0000313" key="3">
    <source>
        <dbReference type="Proteomes" id="UP000054937"/>
    </source>
</evidence>
<dbReference type="OMA" id="NDFMANT"/>
<evidence type="ECO:0000256" key="1">
    <source>
        <dbReference type="SAM" id="MobiDB-lite"/>
    </source>
</evidence>
<keyword evidence="3" id="KW-1185">Reference proteome</keyword>
<dbReference type="AlphaFoldDB" id="A0A0V0QX77"/>
<dbReference type="Proteomes" id="UP000054937">
    <property type="component" value="Unassembled WGS sequence"/>
</dbReference>
<dbReference type="InParanoid" id="A0A0V0QX77"/>
<sequence length="909" mass="107213">MNEKKQLIEQELKVEIICQEEIFKQCEIKIQSIIDKLQYYLQNHQQQRSHISTQINSQQQNSNNNGNSNLHSQTQNVLDHSLQYYHDQKNNNTYNNLDLSNISDNQTQLFSHSLNKYRSQFKSLLLQDAQNLTNHLDNSNFYIESHRQNNQQNTDKHSNIRQSLQIKEQELSNIIKNLDSVIYNEYQEQKGNYNSTQLSKQTIQNNKSLKNEKQHQKESPRIIAQKFNQKIIQNLNTLNQKQLNDNKHIQSENEIQPSSIEQRQVQQQDKQSFTHQILSPTTINNYVFQSNQSPHLSQNSSQKNLILTQQSDNKTINNPFKNSSQKYDNFQVSQQQMQNNEYFQNLQYDSVGQNQRKQIDQHNTYQNQDNQYIQQQGYCKIPNQKLNHEQQQYSNCQNQNVVQNNQKINIHSQNTYQNNYNNLQQPNQLQAKFGVIKIDINKNATSSNQNSFYESKRQTFNTDSSQIIYNNSNNENKSNYQQFEFKSNISNHNFQNQNQSYNINGNNQQVFTSRYSCISQENQSLNYQSCNSQNKFESNSISYRSQHNTNKQFQKQNLAGNNNNMVTFGSNQKQQYPEQKQFKQQFKYLQPSQQNNIRTQPFLKSSKSTKTMAVQTEGIFPEKITQIKYIQQTNNKKPTLQRNISENLLKNKRDNCRSQSPAFNLNQTQRNDERQFQQFKNQYQNCKSPHSLKLEQHNNVQSLGQLKQNQQKINFQYISKTQRDKSQDINDIQNKNTDSSIPLVLNKNKAKQVNLLDKGVKVYVNKNRHSRKQFDPINNTINEAVSKLGFFQKTLKYNYQKQTLQLIRNQISFSPISRSKSPVNIRQKSPITPKMIEKQFNLTQIKRIIIPKITNQILRAKHNKDNEKLAVLDKYLWMLEVDGDGTIEFITVGENEFKNLIQELQSLFQ</sequence>
<reference evidence="2 3" key="1">
    <citation type="journal article" date="2015" name="Sci. Rep.">
        <title>Genome of the facultative scuticociliatosis pathogen Pseudocohnilembus persalinus provides insight into its virulence through horizontal gene transfer.</title>
        <authorList>
            <person name="Xiong J."/>
            <person name="Wang G."/>
            <person name="Cheng J."/>
            <person name="Tian M."/>
            <person name="Pan X."/>
            <person name="Warren A."/>
            <person name="Jiang C."/>
            <person name="Yuan D."/>
            <person name="Miao W."/>
        </authorList>
    </citation>
    <scope>NUCLEOTIDE SEQUENCE [LARGE SCALE GENOMIC DNA]</scope>
    <source>
        <strain evidence="2">36N120E</strain>
    </source>
</reference>
<gene>
    <name evidence="2" type="ORF">PPERSA_07158</name>
</gene>
<name>A0A0V0QX77_PSEPJ</name>
<protein>
    <submittedName>
        <fullName evidence="2">Uncharacterized protein</fullName>
    </submittedName>
</protein>
<accession>A0A0V0QX77</accession>
<feature type="region of interest" description="Disordered" evidence="1">
    <location>
        <begin position="50"/>
        <end position="72"/>
    </location>
</feature>
<organism evidence="2 3">
    <name type="scientific">Pseudocohnilembus persalinus</name>
    <name type="common">Ciliate</name>
    <dbReference type="NCBI Taxonomy" id="266149"/>
    <lineage>
        <taxon>Eukaryota</taxon>
        <taxon>Sar</taxon>
        <taxon>Alveolata</taxon>
        <taxon>Ciliophora</taxon>
        <taxon>Intramacronucleata</taxon>
        <taxon>Oligohymenophorea</taxon>
        <taxon>Scuticociliatia</taxon>
        <taxon>Philasterida</taxon>
        <taxon>Pseudocohnilembidae</taxon>
        <taxon>Pseudocohnilembus</taxon>
    </lineage>
</organism>
<comment type="caution">
    <text evidence="2">The sequence shown here is derived from an EMBL/GenBank/DDBJ whole genome shotgun (WGS) entry which is preliminary data.</text>
</comment>
<dbReference type="EMBL" id="LDAU01000090">
    <property type="protein sequence ID" value="KRX06995.1"/>
    <property type="molecule type" value="Genomic_DNA"/>
</dbReference>